<dbReference type="GO" id="GO:0042147">
    <property type="term" value="P:retrograde transport, endosome to Golgi"/>
    <property type="evidence" value="ECO:0007669"/>
    <property type="project" value="TreeGrafter"/>
</dbReference>
<dbReference type="GO" id="GO:0005829">
    <property type="term" value="C:cytosol"/>
    <property type="evidence" value="ECO:0007669"/>
    <property type="project" value="GOC"/>
</dbReference>
<reference evidence="5" key="2">
    <citation type="submission" date="2025-08" db="UniProtKB">
        <authorList>
            <consortium name="Ensembl"/>
        </authorList>
    </citation>
    <scope>IDENTIFICATION</scope>
</reference>
<protein>
    <recommendedName>
        <fullName evidence="3">HEAT repeat-containing protein 5A</fullName>
    </recommendedName>
</protein>
<dbReference type="SUPFAM" id="SSF48371">
    <property type="entry name" value="ARM repeat"/>
    <property type="match status" value="3"/>
</dbReference>
<evidence type="ECO:0000256" key="1">
    <source>
        <dbReference type="ARBA" id="ARBA00008304"/>
    </source>
</evidence>
<name>A0A8C3PEU6_CHRPI</name>
<keyword evidence="2" id="KW-0677">Repeat</keyword>
<evidence type="ECO:0000256" key="4">
    <source>
        <dbReference type="SAM" id="MobiDB-lite"/>
    </source>
</evidence>
<dbReference type="Pfam" id="PF25468">
    <property type="entry name" value="HEAT_HEATR5A"/>
    <property type="match status" value="1"/>
</dbReference>
<dbReference type="Gene3D" id="1.25.10.10">
    <property type="entry name" value="Leucine-rich Repeat Variant"/>
    <property type="match status" value="2"/>
</dbReference>
<proteinExistence type="inferred from homology"/>
<accession>A0A8C3PEU6</accession>
<reference evidence="5" key="1">
    <citation type="journal article" date="2015" name="Genome Biol. Evol.">
        <title>Physical Mapping and Refinement of the Painted Turtle Genome (Chrysemys picta) Inform Amniote Genome Evolution and Challenge Turtle-Bird Chromosomal Conservation.</title>
        <authorList>
            <person name="Badenhorst D."/>
            <person name="Hillier L.W."/>
            <person name="Literman R."/>
            <person name="Montiel E.E."/>
            <person name="Radhakrishnan S."/>
            <person name="Shen Y."/>
            <person name="Minx P."/>
            <person name="Janes D.E."/>
            <person name="Warren W.C."/>
            <person name="Edwards S.V."/>
            <person name="Valenzuela N."/>
        </authorList>
    </citation>
    <scope>NUCLEOTIDE SEQUENCE [LARGE SCALE GENOMIC DNA]</scope>
</reference>
<sequence>MELAHSLLLNEEAYNQLGEFQKAEFIFEWLRFLEKLLPVTSRADVREKQKKLAEQLISLLNSSPGPPTRRLIAKNLAILYSIGDTFSVYQTVDKCNELIRSKDDSPSYLPTKLAAVVCLGYLYKKLGRILGNSFTDTVGNVLKAMKNAESQGRYEIMLGLQNILNGLGAAATPCHRDIYKAARSCLTDRSMAVRCAAAKCLLELQKEAVFMWSTDLDSVASLCFKSFDGSSYDVRIAVSKLLGTVLSRAVTCKQATASARQNVRKISLDEAMELLATGFLRGSSGFLRASGDILKGISSVSRDIRVGVTQAYVVFVSTLGGQWLERNFSALLSHILDLVSQSHPKAIQTQMDAICCRRCISFILRATVGGLLGEKAQIAAAKEICQAIWKLKKVVDVVMSDGNLETRIGTTDVTASQHVFVCALHELGSLIHGLGTTAAPLLQDSSTGVLDAVISVILHPSISVRLAAAWCLRCIAVALPSYVSPLLDRCIERLSALKSSPEAVTGYSFAVAALLGAVKHCPLGIPHGKGKVIMTVAEDLLCSASQNSRISIQRTQAGWLLVASLMTLGPAVVQHYLPRMLLLWKCVFPLSPKDLETERSRGDSFTWQVTLEGRAGALCAIKTFVSYCGGLLTDEVIQRLLPPIPCAVDLLTRLPSIHKMYGNALKTPSMTYRHRLYELLALLPPKTYEGKFCAILKELVADFTATDNQMAASTFLLPPLCHQDDLLLLGPFLQETDHRFIEEQLLLGSNIAGGSLEYDPYSIYEKAAEGDSVIYLNSPLVKQSLKRVSMFKILLQCRLKHLASCKGNLGPEEVRRPALTLVMGALESNNPLLRCAAAESLARLAQVVADSAFTAGLAQVSFDKLKSARDVVSRTGHSLALGSLYRYLGGIGSTQHLNACVGILYTLSQDSTSPDVQTWALHSLSLIIDSAGPLYHVHVEPTLSLVVMLLLTVPPAYAEVHQSLGRCLNALITTLGPELQGINTAVSALRTSCLLGCAVMQDNPDCLVQAQAISCLQQLHMFAPRHVNLSSLVSCLCVNLSSCYLLLRRAVLACLRQLVQREAAEVSEHAVTVFLTDINIREVGLEGALLSLLDKELDQRLCQDIKETLSHMLTSVAVEKLSFWLKLCKDVLAASADFTSVASVDTTQEEEGTKEDDDVLTFESDERSHPFTNPKWSTRVFAAECVCKIISHCENAGRAHFDITLAQERKQRDSRGDFLVLHLADLIRMAFMAATDHSDQLRLSGLQTLLVVVRRFASVQEPEFPGHVILEQYQANVGAALRPAFAPETPPDVTAKACQVCSAWIASGVVSDLNDLRRVHQLLISSLTKVQAGKEAQSQLYNESASTMEILAVLKAWAEVYIVAVEKEKTKVMHTPDGLLDLVQADLGTLSKLWLAALQDFALLTLPSEYASQLPVEGGAFYTAETIENARPHYHNSWALILYATALWLTSTGFLVVDPDEGVTNLSRPVTPTTMCQDSSSRAAVKSPEDVNTDIFHLILGISVEFLCSPRSDSAMENITACLHALQAFLDVPWPRSKIGGDQELGVELLNVLHRLILTRESPDIQLATLEVVRQILFAAQEHVREKRRSAEVDDGAAEKETLPEFGEGKDTGGLVPGKSLVFATLELCVCILVRQLPQLNPKVTGSPAVKAGKPQLLSESGSRLVSAALVILSDIPSVCSPEGSVSVLPTILYLIIGVLRETAVKLPDGQLPLTVAASLQALKGILSSPMARAEKSRTAWTELLRSALVTVLDCWDPELDEVSLLTAITVFILSTSPEVTTIECLQKHCIEKFKIALDSKDPEVQLKCYQLLLSIFQYPNRAVSYPYIHSLTPSIVGKLQETEKTKPENSAELQVIQEGIKAVAALIAIAEEEHRAYLVACLLPLLISFLLDENSLGSATNSARNLHEFALQNVMQIGPQYSSVFKKVMASSPTMKARLESAVKGNQESIKVKTTPKHAKNPGKSSSIQLKTNFF</sequence>
<dbReference type="PANTHER" id="PTHR21663:SF1">
    <property type="entry name" value="HEAT REPEAT-CONTAINING PROTEIN 5A"/>
    <property type="match status" value="1"/>
</dbReference>
<feature type="compositionally biased region" description="Polar residues" evidence="4">
    <location>
        <begin position="1964"/>
        <end position="1976"/>
    </location>
</feature>
<dbReference type="Pfam" id="PF20210">
    <property type="entry name" value="Laa1_Sip1_HTR5"/>
    <property type="match status" value="1"/>
</dbReference>
<dbReference type="GO" id="GO:0008104">
    <property type="term" value="P:intracellular protein localization"/>
    <property type="evidence" value="ECO:0007669"/>
    <property type="project" value="TreeGrafter"/>
</dbReference>
<dbReference type="Proteomes" id="UP000694380">
    <property type="component" value="Chromosome 4"/>
</dbReference>
<dbReference type="Ensembl" id="ENSCPBT00000044316.1">
    <property type="protein sequence ID" value="ENSCPBP00000037783.1"/>
    <property type="gene ID" value="ENSCPBG00000026015.1"/>
</dbReference>
<organism evidence="5 6">
    <name type="scientific">Chrysemys picta bellii</name>
    <name type="common">Western painted turtle</name>
    <name type="synonym">Emys bellii</name>
    <dbReference type="NCBI Taxonomy" id="8478"/>
    <lineage>
        <taxon>Eukaryota</taxon>
        <taxon>Metazoa</taxon>
        <taxon>Chordata</taxon>
        <taxon>Craniata</taxon>
        <taxon>Vertebrata</taxon>
        <taxon>Euteleostomi</taxon>
        <taxon>Archelosauria</taxon>
        <taxon>Testudinata</taxon>
        <taxon>Testudines</taxon>
        <taxon>Cryptodira</taxon>
        <taxon>Durocryptodira</taxon>
        <taxon>Testudinoidea</taxon>
        <taxon>Emydidae</taxon>
        <taxon>Chrysemys</taxon>
    </lineage>
</organism>
<dbReference type="InterPro" id="IPR046837">
    <property type="entry name" value="Laa1/Sip1/HEATR5-like_HEAT"/>
</dbReference>
<evidence type="ECO:0000256" key="3">
    <source>
        <dbReference type="ARBA" id="ARBA00070811"/>
    </source>
</evidence>
<reference evidence="5" key="3">
    <citation type="submission" date="2025-09" db="UniProtKB">
        <authorList>
            <consortium name="Ensembl"/>
        </authorList>
    </citation>
    <scope>IDENTIFICATION</scope>
</reference>
<dbReference type="InterPro" id="IPR040108">
    <property type="entry name" value="Laa1/Sip1/HEATR5"/>
</dbReference>
<dbReference type="InterPro" id="IPR011989">
    <property type="entry name" value="ARM-like"/>
</dbReference>
<evidence type="ECO:0000256" key="2">
    <source>
        <dbReference type="ARBA" id="ARBA00022737"/>
    </source>
</evidence>
<dbReference type="InterPro" id="IPR016024">
    <property type="entry name" value="ARM-type_fold"/>
</dbReference>
<feature type="region of interest" description="Disordered" evidence="4">
    <location>
        <begin position="1589"/>
        <end position="1611"/>
    </location>
</feature>
<dbReference type="GO" id="GO:0030139">
    <property type="term" value="C:endocytic vesicle"/>
    <property type="evidence" value="ECO:0007669"/>
    <property type="project" value="TreeGrafter"/>
</dbReference>
<dbReference type="FunFam" id="1.25.10.10:FF:000098">
    <property type="entry name" value="HEAT repeat-containing protein 5A isoform X2"/>
    <property type="match status" value="1"/>
</dbReference>
<dbReference type="PANTHER" id="PTHR21663">
    <property type="entry name" value="HYPOTHETICAL HEAT DOMAIN-CONTAINING"/>
    <property type="match status" value="1"/>
</dbReference>
<feature type="region of interest" description="Disordered" evidence="4">
    <location>
        <begin position="1954"/>
        <end position="1976"/>
    </location>
</feature>
<dbReference type="GO" id="GO:0016020">
    <property type="term" value="C:membrane"/>
    <property type="evidence" value="ECO:0007669"/>
    <property type="project" value="TreeGrafter"/>
</dbReference>
<dbReference type="GO" id="GO:0006897">
    <property type="term" value="P:endocytosis"/>
    <property type="evidence" value="ECO:0007669"/>
    <property type="project" value="TreeGrafter"/>
</dbReference>
<keyword evidence="6" id="KW-1185">Reference proteome</keyword>
<evidence type="ECO:0000313" key="5">
    <source>
        <dbReference type="Ensembl" id="ENSCPBP00000037783.1"/>
    </source>
</evidence>
<evidence type="ECO:0000313" key="6">
    <source>
        <dbReference type="Proteomes" id="UP000694380"/>
    </source>
</evidence>
<dbReference type="GO" id="GO:0005794">
    <property type="term" value="C:Golgi apparatus"/>
    <property type="evidence" value="ECO:0007669"/>
    <property type="project" value="TreeGrafter"/>
</dbReference>
<comment type="similarity">
    <text evidence="1">Belongs to the HEATR5 family.</text>
</comment>
<dbReference type="GeneTree" id="ENSGT00390000006205"/>
<gene>
    <name evidence="5" type="primary">HEATR5A</name>
</gene>